<comment type="subcellular location">
    <subcellularLocation>
        <location evidence="1 5">Cytoplasm</location>
    </subcellularLocation>
</comment>
<evidence type="ECO:0000256" key="3">
    <source>
        <dbReference type="ARBA" id="ARBA00018111"/>
    </source>
</evidence>
<keyword evidence="8" id="KW-1185">Reference proteome</keyword>
<comment type="function">
    <text evidence="5">Modulates RecA activity.</text>
</comment>
<organism evidence="7 8">
    <name type="scientific">Rhizobium oryzicola</name>
    <dbReference type="NCBI Taxonomy" id="1232668"/>
    <lineage>
        <taxon>Bacteria</taxon>
        <taxon>Pseudomonadati</taxon>
        <taxon>Pseudomonadota</taxon>
        <taxon>Alphaproteobacteria</taxon>
        <taxon>Hyphomicrobiales</taxon>
        <taxon>Rhizobiaceae</taxon>
        <taxon>Rhizobium/Agrobacterium group</taxon>
        <taxon>Rhizobium</taxon>
    </lineage>
</organism>
<gene>
    <name evidence="5 7" type="primary">recX</name>
    <name evidence="7" type="ORF">Q2T52_12665</name>
</gene>
<dbReference type="PANTHER" id="PTHR33602:SF1">
    <property type="entry name" value="REGULATORY PROTEIN RECX FAMILY PROTEIN"/>
    <property type="match status" value="1"/>
</dbReference>
<sequence length="183" mass="20523">MTQPDQTDPPPTSRMLSWVRNSAAYRLSKQMMTEKQLGDAIARKARQKFEGITDNQLKALSEAAIAFGKDMKALDDTAYAEIRTRSASRAGKSKKAISQKLVQKGVDRQIVQEAVAETDDLTAAIVFARKRAFGPFRRVELDEKQKAKELSAFARQGFSFEIGKRVLGMERDEAEELLVSLPW</sequence>
<dbReference type="InterPro" id="IPR036388">
    <property type="entry name" value="WH-like_DNA-bd_sf"/>
</dbReference>
<evidence type="ECO:0000256" key="4">
    <source>
        <dbReference type="ARBA" id="ARBA00022490"/>
    </source>
</evidence>
<evidence type="ECO:0000313" key="8">
    <source>
        <dbReference type="Proteomes" id="UP001169006"/>
    </source>
</evidence>
<protein>
    <recommendedName>
        <fullName evidence="3 5">Regulatory protein RecX</fullName>
    </recommendedName>
</protein>
<dbReference type="InterPro" id="IPR003783">
    <property type="entry name" value="Regulatory_RecX"/>
</dbReference>
<accession>A0ABT8SY86</accession>
<feature type="domain" description="RecX second three-helical" evidence="6">
    <location>
        <begin position="75"/>
        <end position="114"/>
    </location>
</feature>
<reference evidence="7" key="2">
    <citation type="submission" date="2023-07" db="EMBL/GenBank/DDBJ databases">
        <authorList>
            <person name="Sun H."/>
        </authorList>
    </citation>
    <scope>NUCLEOTIDE SEQUENCE</scope>
    <source>
        <strain evidence="7">05753</strain>
    </source>
</reference>
<dbReference type="Gene3D" id="1.10.10.10">
    <property type="entry name" value="Winged helix-like DNA-binding domain superfamily/Winged helix DNA-binding domain"/>
    <property type="match status" value="1"/>
</dbReference>
<dbReference type="NCBIfam" id="NF001060">
    <property type="entry name" value="PRK00117.4-4"/>
    <property type="match status" value="1"/>
</dbReference>
<keyword evidence="4 5" id="KW-0963">Cytoplasm</keyword>
<evidence type="ECO:0000259" key="6">
    <source>
        <dbReference type="Pfam" id="PF02631"/>
    </source>
</evidence>
<evidence type="ECO:0000256" key="1">
    <source>
        <dbReference type="ARBA" id="ARBA00004496"/>
    </source>
</evidence>
<dbReference type="PANTHER" id="PTHR33602">
    <property type="entry name" value="REGULATORY PROTEIN RECX FAMILY PROTEIN"/>
    <property type="match status" value="1"/>
</dbReference>
<dbReference type="Proteomes" id="UP001169006">
    <property type="component" value="Unassembled WGS sequence"/>
</dbReference>
<comment type="caution">
    <text evidence="7">The sequence shown here is derived from an EMBL/GenBank/DDBJ whole genome shotgun (WGS) entry which is preliminary data.</text>
</comment>
<evidence type="ECO:0000256" key="5">
    <source>
        <dbReference type="HAMAP-Rule" id="MF_01114"/>
    </source>
</evidence>
<dbReference type="HAMAP" id="MF_01114">
    <property type="entry name" value="RecX"/>
    <property type="match status" value="1"/>
</dbReference>
<name>A0ABT8SY86_9HYPH</name>
<comment type="similarity">
    <text evidence="2 5">Belongs to the RecX family.</text>
</comment>
<dbReference type="RefSeq" id="WP_302077098.1">
    <property type="nucleotide sequence ID" value="NZ_JAUKWQ010000003.1"/>
</dbReference>
<dbReference type="Pfam" id="PF02631">
    <property type="entry name" value="RecX_HTH2"/>
    <property type="match status" value="1"/>
</dbReference>
<dbReference type="InterPro" id="IPR053924">
    <property type="entry name" value="RecX_HTH_2nd"/>
</dbReference>
<proteinExistence type="inferred from homology"/>
<reference evidence="7" key="1">
    <citation type="journal article" date="2015" name="Int. J. Syst. Evol. Microbiol.">
        <title>Rhizobium oryzicola sp. nov., potential plant-growth-promoting endophytic bacteria isolated from rice roots.</title>
        <authorList>
            <person name="Zhang X.X."/>
            <person name="Gao J.S."/>
            <person name="Cao Y.H."/>
            <person name="Sheirdil R.A."/>
            <person name="Wang X.C."/>
            <person name="Zhang L."/>
        </authorList>
    </citation>
    <scope>NUCLEOTIDE SEQUENCE</scope>
    <source>
        <strain evidence="7">05753</strain>
    </source>
</reference>
<evidence type="ECO:0000313" key="7">
    <source>
        <dbReference type="EMBL" id="MDO1582936.1"/>
    </source>
</evidence>
<dbReference type="EMBL" id="JAUKWQ010000003">
    <property type="protein sequence ID" value="MDO1582936.1"/>
    <property type="molecule type" value="Genomic_DNA"/>
</dbReference>
<evidence type="ECO:0000256" key="2">
    <source>
        <dbReference type="ARBA" id="ARBA00009695"/>
    </source>
</evidence>